<keyword evidence="1" id="KW-1133">Transmembrane helix</keyword>
<dbReference type="RefSeq" id="WP_037261728.1">
    <property type="nucleotide sequence ID" value="NZ_JALZ01000008.1"/>
</dbReference>
<dbReference type="STRING" id="1449350.OCH239_20985"/>
<dbReference type="Proteomes" id="UP000022447">
    <property type="component" value="Unassembled WGS sequence"/>
</dbReference>
<reference evidence="2 3" key="1">
    <citation type="submission" date="2014-01" db="EMBL/GenBank/DDBJ databases">
        <title>Roseivivax halodurans JCM 10272 Genome Sequencing.</title>
        <authorList>
            <person name="Lai Q."/>
            <person name="Li G."/>
            <person name="Shao Z."/>
        </authorList>
    </citation>
    <scope>NUCLEOTIDE SEQUENCE [LARGE SCALE GENOMIC DNA]</scope>
    <source>
        <strain evidence="2 3">JCM 10272</strain>
    </source>
</reference>
<proteinExistence type="predicted"/>
<accession>X7EGD0</accession>
<dbReference type="AlphaFoldDB" id="X7EGD0"/>
<protein>
    <submittedName>
        <fullName evidence="2">Uncharacterized protein</fullName>
    </submittedName>
</protein>
<dbReference type="eggNOG" id="ENOG5031BKR">
    <property type="taxonomic scope" value="Bacteria"/>
</dbReference>
<feature type="transmembrane region" description="Helical" evidence="1">
    <location>
        <begin position="7"/>
        <end position="26"/>
    </location>
</feature>
<organism evidence="2 3">
    <name type="scientific">Roseivivax halodurans JCM 10272</name>
    <dbReference type="NCBI Taxonomy" id="1449350"/>
    <lineage>
        <taxon>Bacteria</taxon>
        <taxon>Pseudomonadati</taxon>
        <taxon>Pseudomonadota</taxon>
        <taxon>Alphaproteobacteria</taxon>
        <taxon>Rhodobacterales</taxon>
        <taxon>Roseobacteraceae</taxon>
        <taxon>Roseivivax</taxon>
    </lineage>
</organism>
<name>X7EGD0_9RHOB</name>
<sequence length="59" mass="6219">MGRLVGLVVLVIVVLVVLVWLGFIQLSPEGEEALENTQENVGQAVENTGEALQGDAATE</sequence>
<gene>
    <name evidence="2" type="ORF">OCH239_20985</name>
</gene>
<evidence type="ECO:0000313" key="2">
    <source>
        <dbReference type="EMBL" id="ETX14895.1"/>
    </source>
</evidence>
<keyword evidence="1" id="KW-0812">Transmembrane</keyword>
<evidence type="ECO:0000313" key="3">
    <source>
        <dbReference type="Proteomes" id="UP000022447"/>
    </source>
</evidence>
<keyword evidence="3" id="KW-1185">Reference proteome</keyword>
<keyword evidence="1" id="KW-0472">Membrane</keyword>
<comment type="caution">
    <text evidence="2">The sequence shown here is derived from an EMBL/GenBank/DDBJ whole genome shotgun (WGS) entry which is preliminary data.</text>
</comment>
<evidence type="ECO:0000256" key="1">
    <source>
        <dbReference type="SAM" id="Phobius"/>
    </source>
</evidence>
<dbReference type="EMBL" id="JALZ01000008">
    <property type="protein sequence ID" value="ETX14895.1"/>
    <property type="molecule type" value="Genomic_DNA"/>
</dbReference>
<dbReference type="OrthoDB" id="9967969at2"/>